<evidence type="ECO:0000313" key="3">
    <source>
        <dbReference type="Proteomes" id="UP000077115"/>
    </source>
</evidence>
<evidence type="ECO:0000256" key="1">
    <source>
        <dbReference type="SAM" id="MobiDB-lite"/>
    </source>
</evidence>
<accession>A0A177WJ72</accession>
<feature type="compositionally biased region" description="Basic and acidic residues" evidence="1">
    <location>
        <begin position="1"/>
        <end position="11"/>
    </location>
</feature>
<evidence type="ECO:0000313" key="2">
    <source>
        <dbReference type="EMBL" id="OAJ40133.1"/>
    </source>
</evidence>
<reference evidence="2 3" key="1">
    <citation type="submission" date="2006-10" db="EMBL/GenBank/DDBJ databases">
        <title>The Genome Sequence of Batrachochytrium dendrobatidis JEL423.</title>
        <authorList>
            <consortium name="The Broad Institute Genome Sequencing Platform"/>
            <person name="Birren B."/>
            <person name="Lander E."/>
            <person name="Galagan J."/>
            <person name="Cuomo C."/>
            <person name="Devon K."/>
            <person name="Jaffe D."/>
            <person name="Butler J."/>
            <person name="Alvarez P."/>
            <person name="Gnerre S."/>
            <person name="Grabherr M."/>
            <person name="Kleber M."/>
            <person name="Mauceli E."/>
            <person name="Brockman W."/>
            <person name="Young S."/>
            <person name="LaButti K."/>
            <person name="Sykes S."/>
            <person name="DeCaprio D."/>
            <person name="Crawford M."/>
            <person name="Koehrsen M."/>
            <person name="Engels R."/>
            <person name="Montgomery P."/>
            <person name="Pearson M."/>
            <person name="Howarth C."/>
            <person name="Larson L."/>
            <person name="White J."/>
            <person name="O'Leary S."/>
            <person name="Kodira C."/>
            <person name="Zeng Q."/>
            <person name="Yandava C."/>
            <person name="Alvarado L."/>
            <person name="Longcore J."/>
            <person name="James T."/>
        </authorList>
    </citation>
    <scope>NUCLEOTIDE SEQUENCE [LARGE SCALE GENOMIC DNA]</scope>
    <source>
        <strain evidence="2 3">JEL423</strain>
    </source>
</reference>
<dbReference type="AlphaFoldDB" id="A0A177WJ72"/>
<feature type="compositionally biased region" description="Polar residues" evidence="1">
    <location>
        <begin position="40"/>
        <end position="59"/>
    </location>
</feature>
<proteinExistence type="predicted"/>
<gene>
    <name evidence="2" type="ORF">BDEG_23898</name>
</gene>
<sequence length="279" mass="30479">MVDSSSRHSERDDDDDMSSDDLFTSESEGRMDSQQHADSHSLSNASTPTKNPSSMLPTISLFLSPQNEAAHKVKSAFSPISDQDPDYPSSMCGSPIEAASGLLYMSRSLGGYASPSQTHSYSKTDYACRADEYQESAYSRNQRAAMACEDVLSPSSLVSHHASSPIYSDPQTPGSLLHWVDKAELVHYPMPLTPAISDLGDALDFQSSDSDYRILPHLSGSMPYSKASDYNQLQHINGSQFQPRPEPTLVKPQSDTIPALRLPSIQQLLSATLNHDTYA</sequence>
<dbReference type="Proteomes" id="UP000077115">
    <property type="component" value="Unassembled WGS sequence"/>
</dbReference>
<organism evidence="2 3">
    <name type="scientific">Batrachochytrium dendrobatidis (strain JEL423)</name>
    <dbReference type="NCBI Taxonomy" id="403673"/>
    <lineage>
        <taxon>Eukaryota</taxon>
        <taxon>Fungi</taxon>
        <taxon>Fungi incertae sedis</taxon>
        <taxon>Chytridiomycota</taxon>
        <taxon>Chytridiomycota incertae sedis</taxon>
        <taxon>Chytridiomycetes</taxon>
        <taxon>Rhizophydiales</taxon>
        <taxon>Rhizophydiales incertae sedis</taxon>
        <taxon>Batrachochytrium</taxon>
    </lineage>
</organism>
<dbReference type="VEuPathDB" id="FungiDB:BDEG_23898"/>
<protein>
    <submittedName>
        <fullName evidence="2">Uncharacterized protein</fullName>
    </submittedName>
</protein>
<dbReference type="EMBL" id="DS022304">
    <property type="protein sequence ID" value="OAJ40133.1"/>
    <property type="molecule type" value="Genomic_DNA"/>
</dbReference>
<name>A0A177WJ72_BATDL</name>
<reference evidence="2 3" key="2">
    <citation type="submission" date="2016-05" db="EMBL/GenBank/DDBJ databases">
        <title>Lineage-specific infection strategies underlie the spectrum of fungal disease in amphibians.</title>
        <authorList>
            <person name="Cuomo C.A."/>
            <person name="Farrer R.A."/>
            <person name="James T."/>
            <person name="Longcore J."/>
            <person name="Birren B."/>
        </authorList>
    </citation>
    <scope>NUCLEOTIDE SEQUENCE [LARGE SCALE GENOMIC DNA]</scope>
    <source>
        <strain evidence="2 3">JEL423</strain>
    </source>
</reference>
<feature type="compositionally biased region" description="Basic and acidic residues" evidence="1">
    <location>
        <begin position="27"/>
        <end position="39"/>
    </location>
</feature>
<feature type="region of interest" description="Disordered" evidence="1">
    <location>
        <begin position="1"/>
        <end position="59"/>
    </location>
</feature>